<reference evidence="2 3" key="1">
    <citation type="submission" date="2023-09" db="EMBL/GenBank/DDBJ databases">
        <title>Buttiauxella selenatireducens sp. nov., isolated from the rhizosphere of Cardamine hupingshanesis.</title>
        <authorList>
            <person name="Zhang S."/>
            <person name="Xu Z."/>
            <person name="Wang H."/>
            <person name="Guo Y."/>
        </authorList>
    </citation>
    <scope>NUCLEOTIDE SEQUENCE [LARGE SCALE GENOMIC DNA]</scope>
    <source>
        <strain evidence="2 3">R73</strain>
    </source>
</reference>
<proteinExistence type="predicted"/>
<feature type="coiled-coil region" evidence="1">
    <location>
        <begin position="84"/>
        <end position="115"/>
    </location>
</feature>
<evidence type="ECO:0000256" key="1">
    <source>
        <dbReference type="SAM" id="Coils"/>
    </source>
</evidence>
<evidence type="ECO:0000313" key="3">
    <source>
        <dbReference type="Proteomes" id="UP001246690"/>
    </source>
</evidence>
<organism evidence="2 3">
    <name type="scientific">Buttiauxella selenatireducens</name>
    <dbReference type="NCBI Taxonomy" id="3073902"/>
    <lineage>
        <taxon>Bacteria</taxon>
        <taxon>Pseudomonadati</taxon>
        <taxon>Pseudomonadota</taxon>
        <taxon>Gammaproteobacteria</taxon>
        <taxon>Enterobacterales</taxon>
        <taxon>Enterobacteriaceae</taxon>
        <taxon>Buttiauxella</taxon>
    </lineage>
</organism>
<dbReference type="RefSeq" id="WP_309874546.1">
    <property type="nucleotide sequence ID" value="NZ_CP133838.1"/>
</dbReference>
<protein>
    <submittedName>
        <fullName evidence="2">Uncharacterized protein</fullName>
    </submittedName>
</protein>
<dbReference type="Proteomes" id="UP001246690">
    <property type="component" value="Chromosome"/>
</dbReference>
<evidence type="ECO:0000313" key="2">
    <source>
        <dbReference type="EMBL" id="WMY72556.1"/>
    </source>
</evidence>
<keyword evidence="3" id="KW-1185">Reference proteome</keyword>
<gene>
    <name evidence="2" type="ORF">RHD99_13810</name>
</gene>
<accession>A0ABY9S4X5</accession>
<dbReference type="EMBL" id="CP133838">
    <property type="protein sequence ID" value="WMY72556.1"/>
    <property type="molecule type" value="Genomic_DNA"/>
</dbReference>
<sequence>MATDEQQSDTDLVSKGTVVQGGGEAQIYFHTGSATLLCVEAKDNKIIMKSHDRLAGLLEKQKQAQQLLDKLNYDMLIQAGRRPVRAFEDSLKETYENLNTANEKLRQELKDISKDVPEGELLDEGMEKSAIGIMELIPLTNTRGLKMIYVRSDHIKNHVKRYKLSNVDKKSGEASFIKYKSKEVVTGLDESGREIKKTIRSSEIDSNELKKTIKELDISLKWKKELGEDCNVVFSDWAKEMNKKMNASGEDEFFAGSVDFSAQAQLMRYSHGAGLSAEFNPLKKKASAKVEGHSSFAFGEAKFSGSYYIPDRLGISLLFPGKATKENPQGGICSMGALRFAVELTVSGNVGASVAIELGVEIDGSGEMAKGYGIKGVPARLISPPHPGQRQVNLAKPNLPDAKIGLEAGAFAGIQAGGELSGAIEWFDPHPEEDNKMEHNANEAIVPKEKNFLTIAKIAYGVNFQAGAGASAVFYITYINSRFRMYCKAALCWGVGAQGSLGFEVDASSYYAFMKSFLHMLRNVDYQKLDKMMEPGSFQALCAIPLIMAAQGVQAVDAMLGSIGSILETIENDLKQENKRVALMNSILSDPDQLKYTPPETKAAVISMLIDTNWVDYQDPRNQNYDVTTLNAWKTGPLKKRKQAIFKALKWVQSMADYNNIMQHMSPISAMKKSSKEENERDLVLFLQEGETSSVISTNYGVKLIELYNDLPQTSDPSEPFKSIPDEKMEYYLALIDLQHPDDTRLA</sequence>
<name>A0ABY9S4X5_9ENTR</name>
<keyword evidence="1" id="KW-0175">Coiled coil</keyword>